<feature type="chain" id="PRO_5011566766" description="Lipoprotein" evidence="2">
    <location>
        <begin position="31"/>
        <end position="215"/>
    </location>
</feature>
<evidence type="ECO:0000256" key="2">
    <source>
        <dbReference type="SAM" id="SignalP"/>
    </source>
</evidence>
<organism evidence="3 4">
    <name type="scientific">Albimonas pacifica</name>
    <dbReference type="NCBI Taxonomy" id="1114924"/>
    <lineage>
        <taxon>Bacteria</taxon>
        <taxon>Pseudomonadati</taxon>
        <taxon>Pseudomonadota</taxon>
        <taxon>Alphaproteobacteria</taxon>
        <taxon>Rhodobacterales</taxon>
        <taxon>Paracoccaceae</taxon>
        <taxon>Albimonas</taxon>
    </lineage>
</organism>
<gene>
    <name evidence="3" type="ORF">SAMN05216258_10710</name>
</gene>
<dbReference type="STRING" id="1114924.SAMN05216258_10710"/>
<evidence type="ECO:0008006" key="5">
    <source>
        <dbReference type="Google" id="ProtNLM"/>
    </source>
</evidence>
<accession>A0A1I3IEJ3</accession>
<evidence type="ECO:0000313" key="4">
    <source>
        <dbReference type="Proteomes" id="UP000199377"/>
    </source>
</evidence>
<dbReference type="OrthoDB" id="9825888at2"/>
<feature type="signal peptide" evidence="2">
    <location>
        <begin position="1"/>
        <end position="30"/>
    </location>
</feature>
<evidence type="ECO:0000313" key="3">
    <source>
        <dbReference type="EMBL" id="SFI46414.1"/>
    </source>
</evidence>
<reference evidence="3 4" key="1">
    <citation type="submission" date="2016-10" db="EMBL/GenBank/DDBJ databases">
        <authorList>
            <person name="de Groot N.N."/>
        </authorList>
    </citation>
    <scope>NUCLEOTIDE SEQUENCE [LARGE SCALE GENOMIC DNA]</scope>
    <source>
        <strain evidence="3 4">CGMCC 1.11030</strain>
    </source>
</reference>
<proteinExistence type="predicted"/>
<evidence type="ECO:0000256" key="1">
    <source>
        <dbReference type="SAM" id="MobiDB-lite"/>
    </source>
</evidence>
<keyword evidence="4" id="KW-1185">Reference proteome</keyword>
<dbReference type="EMBL" id="FOQH01000007">
    <property type="protein sequence ID" value="SFI46414.1"/>
    <property type="molecule type" value="Genomic_DNA"/>
</dbReference>
<dbReference type="Proteomes" id="UP000199377">
    <property type="component" value="Unassembled WGS sequence"/>
</dbReference>
<dbReference type="AlphaFoldDB" id="A0A1I3IEJ3"/>
<dbReference type="RefSeq" id="WP_092860886.1">
    <property type="nucleotide sequence ID" value="NZ_FOQH01000007.1"/>
</dbReference>
<keyword evidence="2" id="KW-0732">Signal</keyword>
<protein>
    <recommendedName>
        <fullName evidence="5">Lipoprotein</fullName>
    </recommendedName>
</protein>
<feature type="region of interest" description="Disordered" evidence="1">
    <location>
        <begin position="187"/>
        <end position="215"/>
    </location>
</feature>
<name>A0A1I3IEJ3_9RHOB</name>
<dbReference type="PROSITE" id="PS51257">
    <property type="entry name" value="PROKAR_LIPOPROTEIN"/>
    <property type="match status" value="1"/>
</dbReference>
<sequence length="215" mass="22357">MSDPRPAPRRRRRRLAAALLATAAMGGATAACDGESGDVAVFGIELSPEYDPSLLRPGRVAVEAHNAPLPEMTPAEVAGLFRLPEGLPEALDLPAVAPGGWARSEHGRLLRLAIVFNADPPPEGNALCAAEAPIAAPPPLDDRYEAMLALCLRDQALAEGRIRARRSGALDAEWAAQTLAELLAAVLRPDGAAPETPGGASPRPPQEGDPDDAPT</sequence>